<evidence type="ECO:0000313" key="1">
    <source>
        <dbReference type="EMBL" id="MPC22479.1"/>
    </source>
</evidence>
<dbReference type="EMBL" id="VSRR010001092">
    <property type="protein sequence ID" value="MPC22479.1"/>
    <property type="molecule type" value="Genomic_DNA"/>
</dbReference>
<organism evidence="1 2">
    <name type="scientific">Portunus trituberculatus</name>
    <name type="common">Swimming crab</name>
    <name type="synonym">Neptunus trituberculatus</name>
    <dbReference type="NCBI Taxonomy" id="210409"/>
    <lineage>
        <taxon>Eukaryota</taxon>
        <taxon>Metazoa</taxon>
        <taxon>Ecdysozoa</taxon>
        <taxon>Arthropoda</taxon>
        <taxon>Crustacea</taxon>
        <taxon>Multicrustacea</taxon>
        <taxon>Malacostraca</taxon>
        <taxon>Eumalacostraca</taxon>
        <taxon>Eucarida</taxon>
        <taxon>Decapoda</taxon>
        <taxon>Pleocyemata</taxon>
        <taxon>Brachyura</taxon>
        <taxon>Eubrachyura</taxon>
        <taxon>Portunoidea</taxon>
        <taxon>Portunidae</taxon>
        <taxon>Portuninae</taxon>
        <taxon>Portunus</taxon>
    </lineage>
</organism>
<dbReference type="AlphaFoldDB" id="A0A5B7DN26"/>
<dbReference type="Proteomes" id="UP000324222">
    <property type="component" value="Unassembled WGS sequence"/>
</dbReference>
<sequence>MSASRTLGGTDGSSPGEISILLLAVTFDFKAGEYRDESWVAFGDVGDATNCTLILSLLQLLRHNNVHIRLKDLEIKSFVDAKETATEYQILIEVHHIIQ</sequence>
<protein>
    <submittedName>
        <fullName evidence="1">Uncharacterized protein</fullName>
    </submittedName>
</protein>
<comment type="caution">
    <text evidence="1">The sequence shown here is derived from an EMBL/GenBank/DDBJ whole genome shotgun (WGS) entry which is preliminary data.</text>
</comment>
<evidence type="ECO:0000313" key="2">
    <source>
        <dbReference type="Proteomes" id="UP000324222"/>
    </source>
</evidence>
<reference evidence="1 2" key="1">
    <citation type="submission" date="2019-05" db="EMBL/GenBank/DDBJ databases">
        <title>Another draft genome of Portunus trituberculatus and its Hox gene families provides insights of decapod evolution.</title>
        <authorList>
            <person name="Jeong J.-H."/>
            <person name="Song I."/>
            <person name="Kim S."/>
            <person name="Choi T."/>
            <person name="Kim D."/>
            <person name="Ryu S."/>
            <person name="Kim W."/>
        </authorList>
    </citation>
    <scope>NUCLEOTIDE SEQUENCE [LARGE SCALE GENOMIC DNA]</scope>
    <source>
        <tissue evidence="1">Muscle</tissue>
    </source>
</reference>
<proteinExistence type="predicted"/>
<gene>
    <name evidence="1" type="ORF">E2C01_015495</name>
</gene>
<accession>A0A5B7DN26</accession>
<keyword evidence="2" id="KW-1185">Reference proteome</keyword>
<name>A0A5B7DN26_PORTR</name>